<reference evidence="4" key="1">
    <citation type="submission" date="2022-08" db="UniProtKB">
        <authorList>
            <consortium name="EnsemblMetazoa"/>
        </authorList>
    </citation>
    <scope>IDENTIFICATION</scope>
</reference>
<feature type="transmembrane region" description="Helical" evidence="2">
    <location>
        <begin position="305"/>
        <end position="326"/>
    </location>
</feature>
<feature type="transmembrane region" description="Helical" evidence="2">
    <location>
        <begin position="403"/>
        <end position="426"/>
    </location>
</feature>
<dbReference type="AlphaFoldDB" id="A0A8W7PL68"/>
<dbReference type="VEuPathDB" id="VectorBase:ACON2_031816"/>
<proteinExistence type="predicted"/>
<protein>
    <recommendedName>
        <fullName evidence="3">Chitin synthase chs-1/2 N-terminal putative transporter domain-containing protein</fullName>
    </recommendedName>
</protein>
<dbReference type="Pfam" id="PF23000">
    <property type="entry name" value="ChitinSynthase_IV_N"/>
    <property type="match status" value="1"/>
</dbReference>
<feature type="transmembrane region" description="Helical" evidence="2">
    <location>
        <begin position="174"/>
        <end position="196"/>
    </location>
</feature>
<feature type="transmembrane region" description="Helical" evidence="2">
    <location>
        <begin position="80"/>
        <end position="105"/>
    </location>
</feature>
<name>A0A8W7PL68_ANOCL</name>
<feature type="transmembrane region" description="Helical" evidence="2">
    <location>
        <begin position="260"/>
        <end position="279"/>
    </location>
</feature>
<keyword evidence="2" id="KW-1133">Transmembrane helix</keyword>
<evidence type="ECO:0000256" key="2">
    <source>
        <dbReference type="SAM" id="Phobius"/>
    </source>
</evidence>
<evidence type="ECO:0000313" key="4">
    <source>
        <dbReference type="EnsemblMetazoa" id="ACOM033787-PA.1"/>
    </source>
</evidence>
<dbReference type="EnsemblMetazoa" id="ACOM033787-RA">
    <property type="protein sequence ID" value="ACOM033787-PA.1"/>
    <property type="gene ID" value="ACOM033787"/>
</dbReference>
<feature type="domain" description="Chitin synthase chs-1/2 N-terminal putative transporter" evidence="3">
    <location>
        <begin position="72"/>
        <end position="282"/>
    </location>
</feature>
<feature type="transmembrane region" description="Helical" evidence="2">
    <location>
        <begin position="234"/>
        <end position="254"/>
    </location>
</feature>
<dbReference type="InterPro" id="IPR055120">
    <property type="entry name" value="Chs-1/2_IV_N"/>
</dbReference>
<evidence type="ECO:0000259" key="3">
    <source>
        <dbReference type="Pfam" id="PF23000"/>
    </source>
</evidence>
<keyword evidence="2" id="KW-0812">Transmembrane</keyword>
<dbReference type="Proteomes" id="UP000075882">
    <property type="component" value="Unassembled WGS sequence"/>
</dbReference>
<keyword evidence="2" id="KW-0472">Membrane</keyword>
<organism evidence="4">
    <name type="scientific">Anopheles coluzzii</name>
    <name type="common">African malaria mosquito</name>
    <dbReference type="NCBI Taxonomy" id="1518534"/>
    <lineage>
        <taxon>Eukaryota</taxon>
        <taxon>Metazoa</taxon>
        <taxon>Ecdysozoa</taxon>
        <taxon>Arthropoda</taxon>
        <taxon>Hexapoda</taxon>
        <taxon>Insecta</taxon>
        <taxon>Pterygota</taxon>
        <taxon>Neoptera</taxon>
        <taxon>Endopterygota</taxon>
        <taxon>Diptera</taxon>
        <taxon>Nematocera</taxon>
        <taxon>Culicoidea</taxon>
        <taxon>Culicidae</taxon>
        <taxon>Anophelinae</taxon>
        <taxon>Anopheles</taxon>
    </lineage>
</organism>
<sequence>LHHREGIRGARAPKCRMKNNATMNYFTESSDEDDEETVMIKKVQQDNKLWDSFQDPPVPQTSGSAASREYLLVFIKGLKVFTYIFVFLVILASACFAKMSFLLMVSNVKDGTKNRYCDVRQPDKQFEAYIPLEQRVAWMWAIVFSFAVPEVGTFIRAARICFFKNIPRPSWGQLLMVTIMESFHVIGLAILTFLVYPNLDVVKAAMLSNCVCLVPAIGGLLSRSHKESKLAFKYVFDLLAISAQLTGYVVWPLLSNQFELWFIPGAIFLISCHWWENYLSQKSLFRPIASFAAIREKLTDNRYQTYLLIAPYKIFLFLGACIYLSGQTVTDFFGLFDSGWGNHTITVREVIEHLFSGPPRCAHDRSPKAPSPAPQPRTDHATNYSLAKRESTMELPTSVASKYIAFLVVVFSAFGQNVTTTVLVGLRRSVPLVPLLLSTRCNCFS</sequence>
<accession>A0A8W7PL68</accession>
<feature type="region of interest" description="Disordered" evidence="1">
    <location>
        <begin position="361"/>
        <end position="380"/>
    </location>
</feature>
<evidence type="ECO:0000256" key="1">
    <source>
        <dbReference type="SAM" id="MobiDB-lite"/>
    </source>
</evidence>
<feature type="transmembrane region" description="Helical" evidence="2">
    <location>
        <begin position="137"/>
        <end position="162"/>
    </location>
</feature>
<feature type="transmembrane region" description="Helical" evidence="2">
    <location>
        <begin position="202"/>
        <end position="222"/>
    </location>
</feature>